<feature type="transmembrane region" description="Helical" evidence="1">
    <location>
        <begin position="30"/>
        <end position="53"/>
    </location>
</feature>
<organism evidence="2 3">
    <name type="scientific">Escherichia coli O25b:H4</name>
    <dbReference type="NCBI Taxonomy" id="941280"/>
    <lineage>
        <taxon>Bacteria</taxon>
        <taxon>Pseudomonadati</taxon>
        <taxon>Pseudomonadota</taxon>
        <taxon>Gammaproteobacteria</taxon>
        <taxon>Enterobacterales</taxon>
        <taxon>Enterobacteriaceae</taxon>
        <taxon>Escherichia</taxon>
    </lineage>
</organism>
<dbReference type="PATRIC" id="fig|941280.3.peg.4326"/>
<sequence>MQAGKHRTKPISCSKMASGLICHGGFEPHAWGVASLMDVTVLVVASLLVWLLVNRENHYARGIPQDVQVLHKKAHH</sequence>
<protein>
    <submittedName>
        <fullName evidence="2">Uncharacterized protein</fullName>
    </submittedName>
</protein>
<evidence type="ECO:0000313" key="3">
    <source>
        <dbReference type="Proteomes" id="UP000183316"/>
    </source>
</evidence>
<dbReference type="AlphaFoldDB" id="A0A192CIT3"/>
<reference evidence="2 3" key="1">
    <citation type="submission" date="2016-03" db="EMBL/GenBank/DDBJ databases">
        <title>Genome Sequence and Comparative Pathogenic Determinants of Uropathogenic Escherichia coli O25b:H4, a Clinical Isolate from Saudi Arabia.</title>
        <authorList>
            <person name="Alyamani E.A.J."/>
            <person name="Khiyami M.A."/>
            <person name="Booq R.Y."/>
            <person name="Bahwerth F.S."/>
            <person name="Vaisvil B."/>
            <person name="Schmitt D.P."/>
            <person name="Kapatral V."/>
        </authorList>
    </citation>
    <scope>NUCLEOTIDE SEQUENCE [LARGE SCALE GENOMIC DNA]</scope>
    <source>
        <strain evidence="2 3">O25b:H4</strain>
    </source>
</reference>
<accession>A0A192CIT3</accession>
<keyword evidence="1" id="KW-1133">Transmembrane helix</keyword>
<keyword evidence="1" id="KW-0812">Transmembrane</keyword>
<dbReference type="Proteomes" id="UP000183316">
    <property type="component" value="Chromosome"/>
</dbReference>
<gene>
    <name evidence="2" type="ORF">WLH_04355</name>
</gene>
<evidence type="ECO:0000256" key="1">
    <source>
        <dbReference type="SAM" id="Phobius"/>
    </source>
</evidence>
<name>A0A192CIT3_ECO25</name>
<keyword evidence="1" id="KW-0472">Membrane</keyword>
<dbReference type="EMBL" id="CP015085">
    <property type="protein sequence ID" value="ANK05616.1"/>
    <property type="molecule type" value="Genomic_DNA"/>
</dbReference>
<proteinExistence type="predicted"/>
<evidence type="ECO:0000313" key="2">
    <source>
        <dbReference type="EMBL" id="ANK05616.1"/>
    </source>
</evidence>